<keyword evidence="3 6" id="KW-0812">Transmembrane</keyword>
<dbReference type="AlphaFoldDB" id="E5XTK3"/>
<dbReference type="Proteomes" id="UP000004816">
    <property type="component" value="Unassembled WGS sequence"/>
</dbReference>
<evidence type="ECO:0000256" key="2">
    <source>
        <dbReference type="ARBA" id="ARBA00022475"/>
    </source>
</evidence>
<dbReference type="PANTHER" id="PTHR30086">
    <property type="entry name" value="ARGININE EXPORTER PROTEIN ARGO"/>
    <property type="match status" value="1"/>
</dbReference>
<feature type="transmembrane region" description="Helical" evidence="6">
    <location>
        <begin position="201"/>
        <end position="219"/>
    </location>
</feature>
<dbReference type="Pfam" id="PF01810">
    <property type="entry name" value="LysE"/>
    <property type="match status" value="1"/>
</dbReference>
<sequence>MVGAPARARYNHFMSNYLGFLMFATLLASAPGPDMLLTIQTTALGGRSRGFAAIAGIAAAATMQGLLVVWGLAAVLTRSQPLFLALRVIGVLYLLYMGATAIRAAIKGELAPAEDAGSSRRPRKQLWSSARQGFLCNITNPKVLMFNLAVLPQFVSGDAPAARLLAYCFTLVAVGTAVLVIVALSANAARQALARPRARRCVNAATGTVMVGFAAALAAEA</sequence>
<proteinExistence type="predicted"/>
<evidence type="ECO:0000256" key="4">
    <source>
        <dbReference type="ARBA" id="ARBA00022989"/>
    </source>
</evidence>
<evidence type="ECO:0000256" key="6">
    <source>
        <dbReference type="SAM" id="Phobius"/>
    </source>
</evidence>
<name>E5XTK3_SEGRC</name>
<keyword evidence="4 6" id="KW-1133">Transmembrane helix</keyword>
<protein>
    <recommendedName>
        <fullName evidence="9">Threonine/homoserine/homoserine lactone efflux protein</fullName>
    </recommendedName>
</protein>
<gene>
    <name evidence="7" type="ORF">HMPREF9336_02825</name>
</gene>
<evidence type="ECO:0008006" key="9">
    <source>
        <dbReference type="Google" id="ProtNLM"/>
    </source>
</evidence>
<dbReference type="eggNOG" id="COG1280">
    <property type="taxonomic scope" value="Bacteria"/>
</dbReference>
<reference evidence="7 8" key="1">
    <citation type="journal article" date="2011" name="Stand. Genomic Sci.">
        <title>High quality draft genome sequence of Segniliparus rugosus CDC 945(T)= (ATCC BAA-974(T)).</title>
        <authorList>
            <person name="Earl A.M."/>
            <person name="Desjardins C.A."/>
            <person name="Fitzgerald M.G."/>
            <person name="Arachchi H.M."/>
            <person name="Zeng Q."/>
            <person name="Mehta T."/>
            <person name="Griggs A."/>
            <person name="Birren B.W."/>
            <person name="Toney N.C."/>
            <person name="Carr J."/>
            <person name="Posey J."/>
            <person name="Butler W.R."/>
        </authorList>
    </citation>
    <scope>NUCLEOTIDE SEQUENCE [LARGE SCALE GENOMIC DNA]</scope>
    <source>
        <strain evidence="8">ATCC BAA-974 / DSM 45345 / CCUG 50838 / CIP 108380 / JCM 13579 / CDC 945</strain>
    </source>
</reference>
<dbReference type="InterPro" id="IPR001123">
    <property type="entry name" value="LeuE-type"/>
</dbReference>
<dbReference type="EMBL" id="ACZI02000001">
    <property type="protein sequence ID" value="EFV12318.2"/>
    <property type="molecule type" value="Genomic_DNA"/>
</dbReference>
<feature type="transmembrane region" description="Helical" evidence="6">
    <location>
        <begin position="50"/>
        <end position="72"/>
    </location>
</feature>
<keyword evidence="8" id="KW-1185">Reference proteome</keyword>
<dbReference type="HOGENOM" id="CLU_079569_3_0_11"/>
<keyword evidence="5 6" id="KW-0472">Membrane</keyword>
<evidence type="ECO:0000313" key="8">
    <source>
        <dbReference type="Proteomes" id="UP000004816"/>
    </source>
</evidence>
<accession>E5XTK3</accession>
<dbReference type="GO" id="GO:0005886">
    <property type="term" value="C:plasma membrane"/>
    <property type="evidence" value="ECO:0007669"/>
    <property type="project" value="UniProtKB-SubCell"/>
</dbReference>
<keyword evidence="2" id="KW-1003">Cell membrane</keyword>
<evidence type="ECO:0000256" key="5">
    <source>
        <dbReference type="ARBA" id="ARBA00023136"/>
    </source>
</evidence>
<dbReference type="PANTHER" id="PTHR30086:SF20">
    <property type="entry name" value="ARGININE EXPORTER PROTEIN ARGO-RELATED"/>
    <property type="match status" value="1"/>
</dbReference>
<evidence type="ECO:0000256" key="3">
    <source>
        <dbReference type="ARBA" id="ARBA00022692"/>
    </source>
</evidence>
<comment type="caution">
    <text evidence="7">The sequence shown here is derived from an EMBL/GenBank/DDBJ whole genome shotgun (WGS) entry which is preliminary data.</text>
</comment>
<evidence type="ECO:0000256" key="1">
    <source>
        <dbReference type="ARBA" id="ARBA00004651"/>
    </source>
</evidence>
<feature type="transmembrane region" description="Helical" evidence="6">
    <location>
        <begin position="12"/>
        <end position="30"/>
    </location>
</feature>
<organism evidence="7 8">
    <name type="scientific">Segniliparus rugosus (strain ATCC BAA-974 / DSM 45345 / CCUG 50838 / CIP 108380 / JCM 13579 / CDC 945)</name>
    <dbReference type="NCBI Taxonomy" id="679197"/>
    <lineage>
        <taxon>Bacteria</taxon>
        <taxon>Bacillati</taxon>
        <taxon>Actinomycetota</taxon>
        <taxon>Actinomycetes</taxon>
        <taxon>Mycobacteriales</taxon>
        <taxon>Segniliparaceae</taxon>
        <taxon>Segniliparus</taxon>
    </lineage>
</organism>
<feature type="transmembrane region" description="Helical" evidence="6">
    <location>
        <begin position="84"/>
        <end position="106"/>
    </location>
</feature>
<dbReference type="GO" id="GO:0015171">
    <property type="term" value="F:amino acid transmembrane transporter activity"/>
    <property type="evidence" value="ECO:0007669"/>
    <property type="project" value="TreeGrafter"/>
</dbReference>
<evidence type="ECO:0000313" key="7">
    <source>
        <dbReference type="EMBL" id="EFV12318.2"/>
    </source>
</evidence>
<feature type="transmembrane region" description="Helical" evidence="6">
    <location>
        <begin position="164"/>
        <end position="189"/>
    </location>
</feature>
<comment type="subcellular location">
    <subcellularLocation>
        <location evidence="1">Cell membrane</location>
        <topology evidence="1">Multi-pass membrane protein</topology>
    </subcellularLocation>
</comment>
<dbReference type="PIRSF" id="PIRSF006324">
    <property type="entry name" value="LeuE"/>
    <property type="match status" value="1"/>
</dbReference>